<sequence>MKKTIIDILPTMEIHKKFLALLPDKPIMLDLDEDGALEALQKSLPLEDESLYDGIWSAMYITQLAEADINALLNIIVTALIPGGYFFCAFKYGEGKQTIDGKLYNLYTEESFNNLLTKHPDFAITKLWRRSASEAGLNGDCLYCIIEKKVNS</sequence>
<dbReference type="AlphaFoldDB" id="A0A644VLY9"/>
<organism evidence="1">
    <name type="scientific">bioreactor metagenome</name>
    <dbReference type="NCBI Taxonomy" id="1076179"/>
    <lineage>
        <taxon>unclassified sequences</taxon>
        <taxon>metagenomes</taxon>
        <taxon>ecological metagenomes</taxon>
    </lineage>
</organism>
<comment type="caution">
    <text evidence="1">The sequence shown here is derived from an EMBL/GenBank/DDBJ whole genome shotgun (WGS) entry which is preliminary data.</text>
</comment>
<evidence type="ECO:0008006" key="2">
    <source>
        <dbReference type="Google" id="ProtNLM"/>
    </source>
</evidence>
<proteinExistence type="predicted"/>
<dbReference type="Gene3D" id="3.40.50.150">
    <property type="entry name" value="Vaccinia Virus protein VP39"/>
    <property type="match status" value="1"/>
</dbReference>
<reference evidence="1" key="1">
    <citation type="submission" date="2019-08" db="EMBL/GenBank/DDBJ databases">
        <authorList>
            <person name="Kucharzyk K."/>
            <person name="Murdoch R.W."/>
            <person name="Higgins S."/>
            <person name="Loffler F."/>
        </authorList>
    </citation>
    <scope>NUCLEOTIDE SEQUENCE</scope>
</reference>
<protein>
    <recommendedName>
        <fullName evidence="2">Methyltransferase type 11 domain-containing protein</fullName>
    </recommendedName>
</protein>
<name>A0A644VLY9_9ZZZZ</name>
<dbReference type="SUPFAM" id="SSF53335">
    <property type="entry name" value="S-adenosyl-L-methionine-dependent methyltransferases"/>
    <property type="match status" value="1"/>
</dbReference>
<dbReference type="InterPro" id="IPR029063">
    <property type="entry name" value="SAM-dependent_MTases_sf"/>
</dbReference>
<gene>
    <name evidence="1" type="ORF">SDC9_38449</name>
</gene>
<accession>A0A644VLY9</accession>
<dbReference type="EMBL" id="VSSQ01000355">
    <property type="protein sequence ID" value="MPL92351.1"/>
    <property type="molecule type" value="Genomic_DNA"/>
</dbReference>
<evidence type="ECO:0000313" key="1">
    <source>
        <dbReference type="EMBL" id="MPL92351.1"/>
    </source>
</evidence>